<sequence length="205" mass="23262">MIELETRKHGRRSRKKTNIILRWIVVVLAAIILLDIITIPLRKSWSDNYFQSGQTYLDQKKYLSAELEFEKALLIYPSNKIAQTDLDLAKKAETDISVLEQYYKERKIDAKINAFVQAKAIPSTPADAVKISKSLIESGEYQLAILSAKTATEMDSHYVTGWEYYGIASFLSSRSVEIGATAKQKYLNQVTTAKSHLTEIPEILK</sequence>
<accession>A0A2H0W5Y5</accession>
<dbReference type="AlphaFoldDB" id="A0A2H0W5Y5"/>
<feature type="repeat" description="TPR" evidence="1">
    <location>
        <begin position="46"/>
        <end position="79"/>
    </location>
</feature>
<evidence type="ECO:0000313" key="3">
    <source>
        <dbReference type="EMBL" id="PIS07414.1"/>
    </source>
</evidence>
<evidence type="ECO:0000256" key="1">
    <source>
        <dbReference type="PROSITE-ProRule" id="PRU00339"/>
    </source>
</evidence>
<comment type="caution">
    <text evidence="3">The sequence shown here is derived from an EMBL/GenBank/DDBJ whole genome shotgun (WGS) entry which is preliminary data.</text>
</comment>
<dbReference type="EMBL" id="PEZW01000025">
    <property type="protein sequence ID" value="PIS07414.1"/>
    <property type="molecule type" value="Genomic_DNA"/>
</dbReference>
<name>A0A2H0W5Y5_9BACT</name>
<dbReference type="InterPro" id="IPR019734">
    <property type="entry name" value="TPR_rpt"/>
</dbReference>
<dbReference type="SUPFAM" id="SSF48452">
    <property type="entry name" value="TPR-like"/>
    <property type="match status" value="1"/>
</dbReference>
<dbReference type="Pfam" id="PF13181">
    <property type="entry name" value="TPR_8"/>
    <property type="match status" value="1"/>
</dbReference>
<keyword evidence="2" id="KW-0812">Transmembrane</keyword>
<proteinExistence type="predicted"/>
<protein>
    <submittedName>
        <fullName evidence="3">Uncharacterized protein</fullName>
    </submittedName>
</protein>
<dbReference type="Proteomes" id="UP000231382">
    <property type="component" value="Unassembled WGS sequence"/>
</dbReference>
<keyword evidence="2" id="KW-0472">Membrane</keyword>
<dbReference type="Gene3D" id="1.25.40.10">
    <property type="entry name" value="Tetratricopeptide repeat domain"/>
    <property type="match status" value="1"/>
</dbReference>
<keyword evidence="2" id="KW-1133">Transmembrane helix</keyword>
<evidence type="ECO:0000256" key="2">
    <source>
        <dbReference type="SAM" id="Phobius"/>
    </source>
</evidence>
<keyword evidence="1" id="KW-0802">TPR repeat</keyword>
<reference evidence="4" key="1">
    <citation type="submission" date="2017-09" db="EMBL/GenBank/DDBJ databases">
        <title>Depth-based differentiation of microbial function through sediment-hosted aquifers and enrichment of novel symbionts in the deep terrestrial subsurface.</title>
        <authorList>
            <person name="Probst A.J."/>
            <person name="Ladd B."/>
            <person name="Jarett J.K."/>
            <person name="Geller-Mcgrath D.E."/>
            <person name="Sieber C.M.K."/>
            <person name="Emerson J.B."/>
            <person name="Anantharaman K."/>
            <person name="Thomas B.C."/>
            <person name="Malmstrom R."/>
            <person name="Stieglmeier M."/>
            <person name="Klingl A."/>
            <person name="Woyke T."/>
            <person name="Ryan C.M."/>
            <person name="Banfield J.F."/>
        </authorList>
    </citation>
    <scope>NUCLEOTIDE SEQUENCE [LARGE SCALE GENOMIC DNA]</scope>
</reference>
<gene>
    <name evidence="3" type="ORF">COT78_03690</name>
</gene>
<feature type="transmembrane region" description="Helical" evidence="2">
    <location>
        <begin position="20"/>
        <end position="41"/>
    </location>
</feature>
<organism evidence="3 4">
    <name type="scientific">Candidatus Berkelbacteria bacterium CG10_big_fil_rev_8_21_14_0_10_43_13</name>
    <dbReference type="NCBI Taxonomy" id="1974514"/>
    <lineage>
        <taxon>Bacteria</taxon>
        <taxon>Candidatus Berkelbacteria</taxon>
    </lineage>
</organism>
<dbReference type="PROSITE" id="PS50005">
    <property type="entry name" value="TPR"/>
    <property type="match status" value="1"/>
</dbReference>
<evidence type="ECO:0000313" key="4">
    <source>
        <dbReference type="Proteomes" id="UP000231382"/>
    </source>
</evidence>
<dbReference type="InterPro" id="IPR011990">
    <property type="entry name" value="TPR-like_helical_dom_sf"/>
</dbReference>